<dbReference type="InterPro" id="IPR046867">
    <property type="entry name" value="AldOxase/xan_DH_MoCoBD2"/>
</dbReference>
<dbReference type="PROSITE" id="PS51085">
    <property type="entry name" value="2FE2S_FER_2"/>
    <property type="match status" value="1"/>
</dbReference>
<dbReference type="RefSeq" id="WP_288195729.1">
    <property type="nucleotide sequence ID" value="NZ_LT608334.1"/>
</dbReference>
<organism evidence="6">
    <name type="scientific">uncultured Pleomorphomonas sp</name>
    <dbReference type="NCBI Taxonomy" id="442121"/>
    <lineage>
        <taxon>Bacteria</taxon>
        <taxon>Pseudomonadati</taxon>
        <taxon>Pseudomonadota</taxon>
        <taxon>Alphaproteobacteria</taxon>
        <taxon>Hyphomicrobiales</taxon>
        <taxon>Pleomorphomonadaceae</taxon>
        <taxon>Pleomorphomonas</taxon>
        <taxon>environmental samples</taxon>
    </lineage>
</organism>
<dbReference type="SUPFAM" id="SSF47741">
    <property type="entry name" value="CO dehydrogenase ISP C-domain like"/>
    <property type="match status" value="1"/>
</dbReference>
<dbReference type="SUPFAM" id="SSF54292">
    <property type="entry name" value="2Fe-2S ferredoxin-like"/>
    <property type="match status" value="1"/>
</dbReference>
<dbReference type="AlphaFoldDB" id="A0A212L096"/>
<dbReference type="GO" id="GO:0005506">
    <property type="term" value="F:iron ion binding"/>
    <property type="evidence" value="ECO:0007669"/>
    <property type="project" value="InterPro"/>
</dbReference>
<dbReference type="InterPro" id="IPR008274">
    <property type="entry name" value="AldOxase/xan_DH_MoCoBD1"/>
</dbReference>
<dbReference type="InterPro" id="IPR036010">
    <property type="entry name" value="2Fe-2S_ferredoxin-like_sf"/>
</dbReference>
<dbReference type="PANTHER" id="PTHR11908:SF157">
    <property type="entry name" value="XANTHINE DEHYDROGENASE SUBUNIT D-RELATED"/>
    <property type="match status" value="1"/>
</dbReference>
<evidence type="ECO:0000256" key="3">
    <source>
        <dbReference type="ARBA" id="ARBA00023002"/>
    </source>
</evidence>
<evidence type="ECO:0000256" key="4">
    <source>
        <dbReference type="ARBA" id="ARBA00023004"/>
    </source>
</evidence>
<dbReference type="InterPro" id="IPR054705">
    <property type="entry name" value="Mop"/>
</dbReference>
<dbReference type="Gene3D" id="1.10.150.120">
    <property type="entry name" value="[2Fe-2S]-binding domain"/>
    <property type="match status" value="1"/>
</dbReference>
<dbReference type="InterPro" id="IPR037165">
    <property type="entry name" value="AldOxase/xan_DH_Mopterin-bd_sf"/>
</dbReference>
<dbReference type="CDD" id="cd00207">
    <property type="entry name" value="fer2"/>
    <property type="match status" value="1"/>
</dbReference>
<reference evidence="6" key="1">
    <citation type="submission" date="2016-08" db="EMBL/GenBank/DDBJ databases">
        <authorList>
            <person name="Seilhamer J.J."/>
        </authorList>
    </citation>
    <scope>NUCLEOTIDE SEQUENCE</scope>
    <source>
        <strain evidence="6">86</strain>
    </source>
</reference>
<keyword evidence="4" id="KW-0408">Iron</keyword>
<dbReference type="EC" id="1.2.99.7" evidence="6"/>
<dbReference type="GO" id="GO:0033727">
    <property type="term" value="F:aldehyde dehydrogenase (FAD-independent) activity"/>
    <property type="evidence" value="ECO:0007669"/>
    <property type="project" value="UniProtKB-EC"/>
</dbReference>
<dbReference type="PROSITE" id="PS00197">
    <property type="entry name" value="2FE2S_FER_1"/>
    <property type="match status" value="1"/>
</dbReference>
<dbReference type="SUPFAM" id="SSF56003">
    <property type="entry name" value="Molybdenum cofactor-binding domain"/>
    <property type="match status" value="1"/>
</dbReference>
<keyword evidence="3 6" id="KW-0560">Oxidoreductase</keyword>
<dbReference type="NCBIfam" id="NF045668">
    <property type="entry name" value="pterin_aldehy"/>
    <property type="match status" value="1"/>
</dbReference>
<dbReference type="EMBL" id="FMJD01000001">
    <property type="protein sequence ID" value="SCM70958.1"/>
    <property type="molecule type" value="Genomic_DNA"/>
</dbReference>
<dbReference type="InterPro" id="IPR036884">
    <property type="entry name" value="2Fe-2S-bd_dom_sf"/>
</dbReference>
<dbReference type="InterPro" id="IPR012675">
    <property type="entry name" value="Beta-grasp_dom_sf"/>
</dbReference>
<dbReference type="Pfam" id="PF01799">
    <property type="entry name" value="Fer2_2"/>
    <property type="match status" value="1"/>
</dbReference>
<accession>A0A212L096</accession>
<dbReference type="SUPFAM" id="SSF54665">
    <property type="entry name" value="CO dehydrogenase molybdoprotein N-domain-like"/>
    <property type="match status" value="1"/>
</dbReference>
<dbReference type="InterPro" id="IPR036856">
    <property type="entry name" value="Ald_Oxase/Xan_DH_a/b_sf"/>
</dbReference>
<evidence type="ECO:0000256" key="2">
    <source>
        <dbReference type="ARBA" id="ARBA00022723"/>
    </source>
</evidence>
<dbReference type="Gene3D" id="3.10.20.30">
    <property type="match status" value="1"/>
</dbReference>
<dbReference type="Pfam" id="PF20256">
    <property type="entry name" value="MoCoBD_2"/>
    <property type="match status" value="1"/>
</dbReference>
<dbReference type="PANTHER" id="PTHR11908">
    <property type="entry name" value="XANTHINE DEHYDROGENASE"/>
    <property type="match status" value="1"/>
</dbReference>
<dbReference type="Gene3D" id="3.90.1170.50">
    <property type="entry name" value="Aldehyde oxidase/xanthine dehydrogenase, a/b hammerhead"/>
    <property type="match status" value="1"/>
</dbReference>
<evidence type="ECO:0000259" key="5">
    <source>
        <dbReference type="PROSITE" id="PS51085"/>
    </source>
</evidence>
<evidence type="ECO:0000256" key="1">
    <source>
        <dbReference type="ARBA" id="ARBA00006849"/>
    </source>
</evidence>
<proteinExistence type="inferred from homology"/>
<dbReference type="InterPro" id="IPR016208">
    <property type="entry name" value="Ald_Oxase/xanthine_DH-like"/>
</dbReference>
<dbReference type="GO" id="GO:0051537">
    <property type="term" value="F:2 iron, 2 sulfur cluster binding"/>
    <property type="evidence" value="ECO:0007669"/>
    <property type="project" value="InterPro"/>
</dbReference>
<feature type="domain" description="2Fe-2S ferredoxin-type" evidence="5">
    <location>
        <begin position="2"/>
        <end position="79"/>
    </location>
</feature>
<dbReference type="InterPro" id="IPR006058">
    <property type="entry name" value="2Fe2S_fd_BS"/>
</dbReference>
<dbReference type="InterPro" id="IPR002888">
    <property type="entry name" value="2Fe-2S-bd"/>
</dbReference>
<gene>
    <name evidence="6" type="primary">mop</name>
    <name evidence="6" type="ORF">KL86PLE_10340</name>
</gene>
<sequence>MKRISLNVNGVERWVIADPKRSLADVLREQMMLTGCKVCCDNGQCGSCTVLIDGKPVRACVTPMEKLAASARIVTIEGIGTPENLHPLQVAWMAHGSAQCGVCSPGFIMSAKALLDRNLNPTREEVRAWFHRNRNLCRCTGYKPLIDSVMDAAAIMRGEKTIYDIMPKPKEDGSILGTEYIRPSAVAKVTGTWDFGADVALKMPSGTLRLALVQAEVSHALIKDIDTAEAEKMPGVERVITWKDVGGKNAITGLITFPTNKGDGWDRPILCKEKIFQFGDAIAIVAADTEAHARAAARKVKVDLEVLPAYMSGFAALAPDALEIHPGVPNAYYEQGVVKGADTGPLMASAAALVDITTYCSRQPHLHLEPDCGEAFVDDDGVLTILSKSIGVHLHHAMICPGLGIPPDKLRLIQNPTGGTFGYKFSPTMEALLGVAALVTKKPVSLVYDQYQNITYTGKRSPANINIRLACDRNGKLTAMETDWWLDHGPYSEFGDLVTLRQAQFTGAGYHLDNIRGRGRTVATNHAWGSAFRAYGSPQSFLASEIAIDMLAEKMGEDPFEFRYKNLYNETSTTPTGQKPEVLVLPQLFDMLRPKYHEARQRCAEFNAAHADRKRGVGVSLGIYGCGLDGPDSSEARVEMTPTGFIVHSGWEDHGQGADLGARTIAHEVLRAAGAKPEDVGLVMADTFGPNGGPAGGSRSNVFSGNAIRVSAEMMLAAMKKPDGGYRTYQEMVAENIPLAYDGKWVAAACTDCSPDTAQGSPFPIYMYEVFLPEVEVDLETGETKVVKFTTSVDVGTIINKATVDGQIYGGLAQGIGLALTEDFEDLELHTNLKDCGIPYPKDVPDDIEILYLETPRELGPFGAAGVGEAPLTAPHPAILNAINDACGVRVFRVPALPEVILMGIEAKAGKPVAESELQHN</sequence>
<keyword evidence="2" id="KW-0479">Metal-binding</keyword>
<dbReference type="Gene3D" id="3.30.365.10">
    <property type="entry name" value="Aldehyde oxidase/xanthine dehydrogenase, molybdopterin binding domain"/>
    <property type="match status" value="4"/>
</dbReference>
<evidence type="ECO:0000313" key="6">
    <source>
        <dbReference type="EMBL" id="SCM70958.1"/>
    </source>
</evidence>
<comment type="similarity">
    <text evidence="1">Belongs to the xanthine dehydrogenase family.</text>
</comment>
<dbReference type="Pfam" id="PF01315">
    <property type="entry name" value="Ald_Xan_dh_C"/>
    <property type="match status" value="1"/>
</dbReference>
<dbReference type="InterPro" id="IPR000674">
    <property type="entry name" value="Ald_Oxase/Xan_DH_a/b"/>
</dbReference>
<name>A0A212L096_9HYPH</name>
<dbReference type="Pfam" id="PF02738">
    <property type="entry name" value="MoCoBD_1"/>
    <property type="match status" value="1"/>
</dbReference>
<dbReference type="Pfam" id="PF00111">
    <property type="entry name" value="Fer2"/>
    <property type="match status" value="1"/>
</dbReference>
<protein>
    <submittedName>
        <fullName evidence="6">Aldehyde oxidoreductase</fullName>
        <ecNumber evidence="6">1.2.99.7</ecNumber>
    </submittedName>
</protein>
<dbReference type="SMART" id="SM01008">
    <property type="entry name" value="Ald_Xan_dh_C"/>
    <property type="match status" value="1"/>
</dbReference>
<dbReference type="InterPro" id="IPR001041">
    <property type="entry name" value="2Fe-2S_ferredoxin-type"/>
</dbReference>